<proteinExistence type="predicted"/>
<evidence type="ECO:0000313" key="2">
    <source>
        <dbReference type="Proteomes" id="UP001141933"/>
    </source>
</evidence>
<organism evidence="1 2">
    <name type="scientific">Phocaeicola acetigenes</name>
    <dbReference type="NCBI Taxonomy" id="3016083"/>
    <lineage>
        <taxon>Bacteria</taxon>
        <taxon>Pseudomonadati</taxon>
        <taxon>Bacteroidota</taxon>
        <taxon>Bacteroidia</taxon>
        <taxon>Bacteroidales</taxon>
        <taxon>Bacteroidaceae</taxon>
        <taxon>Phocaeicola</taxon>
    </lineage>
</organism>
<evidence type="ECO:0000313" key="1">
    <source>
        <dbReference type="EMBL" id="MCZ8371635.1"/>
    </source>
</evidence>
<dbReference type="Pfam" id="PF14123">
    <property type="entry name" value="DUF4290"/>
    <property type="match status" value="1"/>
</dbReference>
<comment type="caution">
    <text evidence="1">The sequence shown here is derived from an EMBL/GenBank/DDBJ whole genome shotgun (WGS) entry which is preliminary data.</text>
</comment>
<dbReference type="EMBL" id="JAPZVM010000002">
    <property type="protein sequence ID" value="MCZ8371635.1"/>
    <property type="molecule type" value="Genomic_DNA"/>
</dbReference>
<reference evidence="1" key="1">
    <citation type="submission" date="2022-12" db="EMBL/GenBank/DDBJ databases">
        <title>Phocaeicola acetigenes sp. nov., isolated feces from a healthy human.</title>
        <authorList>
            <person name="Do H."/>
            <person name="Ha Y.B."/>
            <person name="Kim J.-S."/>
            <person name="Suh M.K."/>
            <person name="Kim H.S."/>
            <person name="Lee J.-S."/>
        </authorList>
    </citation>
    <scope>NUCLEOTIDE SEQUENCE</scope>
    <source>
        <strain evidence="1">KGMB11183</strain>
    </source>
</reference>
<dbReference type="InterPro" id="IPR025632">
    <property type="entry name" value="DUF4290"/>
</dbReference>
<protein>
    <submittedName>
        <fullName evidence="1">DUF4290 domain-containing protein</fullName>
    </submittedName>
</protein>
<dbReference type="Proteomes" id="UP001141933">
    <property type="component" value="Unassembled WGS sequence"/>
</dbReference>
<sequence>MKYNTQQRRLPLPEYGRSVQNMVDHALTIEDRAERQRCANTIVNIMGGMFPHLRDVADFKQKLWDHLAIMADFKLDIDYPVEIVKKESLEIKPQRIPYSQHDIRFRHYGRFVQDMIKLAVDYQEGEERNQLIRMIANHMKRDYLNWNKDGVEDQKILDDLCELSGGKIKLSAEDLRLTEQRTFIPRRRQMNNNNNQGKKKY</sequence>
<gene>
    <name evidence="1" type="ORF">O6P32_02815</name>
</gene>
<accession>A0ABT4PF06</accession>
<keyword evidence="2" id="KW-1185">Reference proteome</keyword>
<name>A0ABT4PF06_9BACT</name>
<dbReference type="RefSeq" id="WP_269876684.1">
    <property type="nucleotide sequence ID" value="NZ_JAPZVM010000002.1"/>
</dbReference>